<feature type="region of interest" description="Disordered" evidence="2">
    <location>
        <begin position="1"/>
        <end position="22"/>
    </location>
</feature>
<keyword evidence="1" id="KW-0175">Coiled coil</keyword>
<feature type="region of interest" description="Disordered" evidence="2">
    <location>
        <begin position="144"/>
        <end position="223"/>
    </location>
</feature>
<evidence type="ECO:0000259" key="3">
    <source>
        <dbReference type="Pfam" id="PF04784"/>
    </source>
</evidence>
<name>A0A6P6ANN9_DURZI</name>
<dbReference type="InterPro" id="IPR006869">
    <property type="entry name" value="DUF547"/>
</dbReference>
<feature type="compositionally biased region" description="Polar residues" evidence="2">
    <location>
        <begin position="1"/>
        <end position="13"/>
    </location>
</feature>
<evidence type="ECO:0000256" key="2">
    <source>
        <dbReference type="SAM" id="MobiDB-lite"/>
    </source>
</evidence>
<feature type="domain" description="DUF547" evidence="3">
    <location>
        <begin position="361"/>
        <end position="491"/>
    </location>
</feature>
<evidence type="ECO:0000259" key="4">
    <source>
        <dbReference type="Pfam" id="PF14389"/>
    </source>
</evidence>
<dbReference type="Pfam" id="PF14389">
    <property type="entry name" value="Lzipper-MIP1"/>
    <property type="match status" value="1"/>
</dbReference>
<dbReference type="AlphaFoldDB" id="A0A6P6ANN9"/>
<keyword evidence="5" id="KW-1185">Reference proteome</keyword>
<feature type="compositionally biased region" description="Basic and acidic residues" evidence="2">
    <location>
        <begin position="174"/>
        <end position="183"/>
    </location>
</feature>
<dbReference type="Pfam" id="PF04784">
    <property type="entry name" value="DUF547"/>
    <property type="match status" value="1"/>
</dbReference>
<evidence type="ECO:0000256" key="1">
    <source>
        <dbReference type="SAM" id="Coils"/>
    </source>
</evidence>
<dbReference type="GeneID" id="111311372"/>
<dbReference type="OrthoDB" id="418495at2759"/>
<dbReference type="PANTHER" id="PTHR46248:SF9">
    <property type="entry name" value="EXPRESSED PROTEIN"/>
    <property type="match status" value="1"/>
</dbReference>
<feature type="compositionally biased region" description="Basic and acidic residues" evidence="2">
    <location>
        <begin position="212"/>
        <end position="223"/>
    </location>
</feature>
<proteinExistence type="predicted"/>
<dbReference type="Proteomes" id="UP000515121">
    <property type="component" value="Unplaced"/>
</dbReference>
<feature type="domain" description="Ternary complex factor MIP1 leucine-zipper" evidence="4">
    <location>
        <begin position="44"/>
        <end position="125"/>
    </location>
</feature>
<accession>A0A6P6ANN9</accession>
<gene>
    <name evidence="6" type="primary">LOC111311372</name>
</gene>
<dbReference type="RefSeq" id="XP_022766482.1">
    <property type="nucleotide sequence ID" value="XM_022910747.1"/>
</dbReference>
<sequence>MNTRVRASLQSRKVSGKHEKEKAEMLGTKPTITAKAMENLRASSKERKMALQQDVDKLKKKLRQEENIHRALERAFNRPLGALPRLPPYLPPSTLELLAEVAVLEEEIVRLEEQVVHFRQDLYQEAVYISSSKRNIENSVNSADLTEPCLNNSSKPQQPKSLTRSTSMARHLRSFSDDARGKENQSCTNSTKSKKGSLVHKSQSVRTPVKRPLIDSKPAEKRLDPQNLQLECRVSEQDNAEARNISTPDERTLGDDGPNKVSEELVKCLSSIFLRMSSTKRKSTVESFPSLSMLGFQETSEETKFGNPYGISSNFGRRDVGPYKHLLSIDAGSINLNRTSNSLFLLFRLKLLLARLASSNLQNLSHQEKLAFWINIYNSCMMNAFLEHGVPESPEMVVELMRKATINVGGRLLNAITIEHFILRLPYHSKFTFSKGAKNDEMTARNVFGLELSEPLVTFALSCGSWSSPAVRVYTASQVENELEVAKKEYLQAAVGISSTKFAIPKLLDWYLLDFAKDLDSLLYWICLQLPSELGKEAINYLERAESESLLQFVQIIPYEFSFRYLLCT</sequence>
<feature type="compositionally biased region" description="Polar residues" evidence="2">
    <location>
        <begin position="144"/>
        <end position="168"/>
    </location>
</feature>
<protein>
    <submittedName>
        <fullName evidence="6">Uncharacterized protein LOC111311372</fullName>
    </submittedName>
</protein>
<evidence type="ECO:0000313" key="6">
    <source>
        <dbReference type="RefSeq" id="XP_022766482.1"/>
    </source>
</evidence>
<organism evidence="5 6">
    <name type="scientific">Durio zibethinus</name>
    <name type="common">Durian</name>
    <dbReference type="NCBI Taxonomy" id="66656"/>
    <lineage>
        <taxon>Eukaryota</taxon>
        <taxon>Viridiplantae</taxon>
        <taxon>Streptophyta</taxon>
        <taxon>Embryophyta</taxon>
        <taxon>Tracheophyta</taxon>
        <taxon>Spermatophyta</taxon>
        <taxon>Magnoliopsida</taxon>
        <taxon>eudicotyledons</taxon>
        <taxon>Gunneridae</taxon>
        <taxon>Pentapetalae</taxon>
        <taxon>rosids</taxon>
        <taxon>malvids</taxon>
        <taxon>Malvales</taxon>
        <taxon>Malvaceae</taxon>
        <taxon>Helicteroideae</taxon>
        <taxon>Durio</taxon>
    </lineage>
</organism>
<dbReference type="PANTHER" id="PTHR46248">
    <property type="entry name" value="EXPRESSED PROTEIN"/>
    <property type="match status" value="1"/>
</dbReference>
<dbReference type="InterPro" id="IPR025757">
    <property type="entry name" value="MIP1_Leuzipper"/>
</dbReference>
<dbReference type="KEGG" id="dzi:111311372"/>
<reference evidence="6" key="1">
    <citation type="submission" date="2025-08" db="UniProtKB">
        <authorList>
            <consortium name="RefSeq"/>
        </authorList>
    </citation>
    <scope>IDENTIFICATION</scope>
    <source>
        <tissue evidence="6">Fruit stalk</tissue>
    </source>
</reference>
<evidence type="ECO:0000313" key="5">
    <source>
        <dbReference type="Proteomes" id="UP000515121"/>
    </source>
</evidence>
<feature type="coiled-coil region" evidence="1">
    <location>
        <begin position="34"/>
        <end position="121"/>
    </location>
</feature>